<evidence type="ECO:0000313" key="6">
    <source>
        <dbReference type="Proteomes" id="UP000230779"/>
    </source>
</evidence>
<gene>
    <name evidence="5" type="ORF">COY66_06195</name>
</gene>
<dbReference type="PANTHER" id="PTHR10584:SF166">
    <property type="entry name" value="RIBOKINASE"/>
    <property type="match status" value="1"/>
</dbReference>
<dbReference type="SUPFAM" id="SSF53613">
    <property type="entry name" value="Ribokinase-like"/>
    <property type="match status" value="1"/>
</dbReference>
<sequence length="334" mass="36678">MKRKTYDVITLGGATRDIAFYTNAGRIIETPRDLTCQKLLGFEYGAKIISEKVFFSLGGGGCNTAVSFARLGLKTASWIVVGQDREGDSIIKDLKAERVATEFVHRDPKLSTGFSFITVAERTKDHVAFLYRGANNNLLFPHNAAKILNAEWLYVSSLTGKNWKRTADAIINLVSKKKVRLAWNPGETQLLAGQKKLLGVLKATEVLLINQDEAIELVLSAEIKPKRINDPKTLIKIIKEWGPKVVVITQGKKGVYAYDGQRIFYSQVISAPVVDTTGSGDCFGSSFVAGLIKFKGDIKKAIKLGMINTASLVQTVGAQGGLVYWSKIKSKFKD</sequence>
<keyword evidence="2" id="KW-0808">Transferase</keyword>
<feature type="domain" description="Carbohydrate kinase PfkB" evidence="4">
    <location>
        <begin position="46"/>
        <end position="319"/>
    </location>
</feature>
<dbReference type="PROSITE" id="PS00583">
    <property type="entry name" value="PFKB_KINASES_1"/>
    <property type="match status" value="1"/>
</dbReference>
<dbReference type="InterPro" id="IPR029056">
    <property type="entry name" value="Ribokinase-like"/>
</dbReference>
<dbReference type="Pfam" id="PF00294">
    <property type="entry name" value="PfkB"/>
    <property type="match status" value="1"/>
</dbReference>
<dbReference type="Proteomes" id="UP000230779">
    <property type="component" value="Unassembled WGS sequence"/>
</dbReference>
<dbReference type="PANTHER" id="PTHR10584">
    <property type="entry name" value="SUGAR KINASE"/>
    <property type="match status" value="1"/>
</dbReference>
<proteinExistence type="inferred from homology"/>
<evidence type="ECO:0000313" key="5">
    <source>
        <dbReference type="EMBL" id="PIY95689.1"/>
    </source>
</evidence>
<comment type="similarity">
    <text evidence="1">Belongs to the carbohydrate kinase PfkB family.</text>
</comment>
<dbReference type="AlphaFoldDB" id="A0A2M7RG17"/>
<dbReference type="GO" id="GO:0016301">
    <property type="term" value="F:kinase activity"/>
    <property type="evidence" value="ECO:0007669"/>
    <property type="project" value="UniProtKB-KW"/>
</dbReference>
<dbReference type="GO" id="GO:0006796">
    <property type="term" value="P:phosphate-containing compound metabolic process"/>
    <property type="evidence" value="ECO:0007669"/>
    <property type="project" value="UniProtKB-ARBA"/>
</dbReference>
<reference evidence="5 6" key="1">
    <citation type="submission" date="2017-09" db="EMBL/GenBank/DDBJ databases">
        <title>Depth-based differentiation of microbial function through sediment-hosted aquifers and enrichment of novel symbionts in the deep terrestrial subsurface.</title>
        <authorList>
            <person name="Probst A.J."/>
            <person name="Ladd B."/>
            <person name="Jarett J.K."/>
            <person name="Geller-Mcgrath D.E."/>
            <person name="Sieber C.M."/>
            <person name="Emerson J.B."/>
            <person name="Anantharaman K."/>
            <person name="Thomas B.C."/>
            <person name="Malmstrom R."/>
            <person name="Stieglmeier M."/>
            <person name="Klingl A."/>
            <person name="Woyke T."/>
            <person name="Ryan C.M."/>
            <person name="Banfield J.F."/>
        </authorList>
    </citation>
    <scope>NUCLEOTIDE SEQUENCE [LARGE SCALE GENOMIC DNA]</scope>
    <source>
        <strain evidence="5">CG_4_10_14_0_8_um_filter_42_10</strain>
    </source>
</reference>
<evidence type="ECO:0000256" key="1">
    <source>
        <dbReference type="ARBA" id="ARBA00010688"/>
    </source>
</evidence>
<dbReference type="InterPro" id="IPR002173">
    <property type="entry name" value="Carboh/pur_kinase_PfkB_CS"/>
</dbReference>
<dbReference type="PRINTS" id="PR00990">
    <property type="entry name" value="RIBOKINASE"/>
</dbReference>
<organism evidence="5 6">
    <name type="scientific">Candidatus Kerfeldbacteria bacterium CG_4_10_14_0_8_um_filter_42_10</name>
    <dbReference type="NCBI Taxonomy" id="2014248"/>
    <lineage>
        <taxon>Bacteria</taxon>
        <taxon>Candidatus Kerfeldiibacteriota</taxon>
    </lineage>
</organism>
<evidence type="ECO:0000256" key="3">
    <source>
        <dbReference type="ARBA" id="ARBA00022777"/>
    </source>
</evidence>
<dbReference type="InterPro" id="IPR002139">
    <property type="entry name" value="Ribo/fructo_kinase"/>
</dbReference>
<protein>
    <recommendedName>
        <fullName evidence="4">Carbohydrate kinase PfkB domain-containing protein</fullName>
    </recommendedName>
</protein>
<dbReference type="EMBL" id="PFMD01000071">
    <property type="protein sequence ID" value="PIY95689.1"/>
    <property type="molecule type" value="Genomic_DNA"/>
</dbReference>
<evidence type="ECO:0000259" key="4">
    <source>
        <dbReference type="Pfam" id="PF00294"/>
    </source>
</evidence>
<name>A0A2M7RG17_9BACT</name>
<accession>A0A2M7RG17</accession>
<keyword evidence="3" id="KW-0418">Kinase</keyword>
<comment type="caution">
    <text evidence="5">The sequence shown here is derived from an EMBL/GenBank/DDBJ whole genome shotgun (WGS) entry which is preliminary data.</text>
</comment>
<dbReference type="Gene3D" id="3.40.1190.20">
    <property type="match status" value="1"/>
</dbReference>
<evidence type="ECO:0000256" key="2">
    <source>
        <dbReference type="ARBA" id="ARBA00022679"/>
    </source>
</evidence>
<dbReference type="InterPro" id="IPR011611">
    <property type="entry name" value="PfkB_dom"/>
</dbReference>